<keyword evidence="5" id="KW-1185">Reference proteome</keyword>
<reference evidence="4 5" key="1">
    <citation type="submission" date="2017-06" db="EMBL/GenBank/DDBJ databases">
        <authorList>
            <person name="Kim H.J."/>
            <person name="Triplett B.A."/>
        </authorList>
    </citation>
    <scope>NUCLEOTIDE SEQUENCE [LARGE SCALE GENOMIC DNA]</scope>
    <source>
        <strain evidence="4 5">U15</strain>
    </source>
</reference>
<organism evidence="4 5">
    <name type="scientific">Noviherbaspirillum humi</name>
    <dbReference type="NCBI Taxonomy" id="1688639"/>
    <lineage>
        <taxon>Bacteria</taxon>
        <taxon>Pseudomonadati</taxon>
        <taxon>Pseudomonadota</taxon>
        <taxon>Betaproteobacteria</taxon>
        <taxon>Burkholderiales</taxon>
        <taxon>Oxalobacteraceae</taxon>
        <taxon>Noviherbaspirillum</taxon>
    </lineage>
</organism>
<feature type="domain" description="DUF2345" evidence="2">
    <location>
        <begin position="125"/>
        <end position="275"/>
    </location>
</feature>
<dbReference type="Pfam" id="PF10106">
    <property type="entry name" value="DUF2345"/>
    <property type="match status" value="1"/>
</dbReference>
<evidence type="ECO:0000259" key="2">
    <source>
        <dbReference type="Pfam" id="PF10106"/>
    </source>
</evidence>
<evidence type="ECO:0000313" key="5">
    <source>
        <dbReference type="Proteomes" id="UP000198284"/>
    </source>
</evidence>
<dbReference type="OrthoDB" id="8590234at2"/>
<dbReference type="RefSeq" id="WP_143131148.1">
    <property type="nucleotide sequence ID" value="NZ_FZOT01000002.1"/>
</dbReference>
<evidence type="ECO:0000313" key="4">
    <source>
        <dbReference type="EMBL" id="SNS42889.1"/>
    </source>
</evidence>
<name>A0A239EEC8_9BURK</name>
<feature type="non-terminal residue" evidence="4">
    <location>
        <position position="1"/>
    </location>
</feature>
<dbReference type="InterPro" id="IPR018769">
    <property type="entry name" value="VgrG2_DUF2345"/>
</dbReference>
<accession>A0A239EEC8</accession>
<feature type="compositionally biased region" description="Polar residues" evidence="1">
    <location>
        <begin position="75"/>
        <end position="90"/>
    </location>
</feature>
<evidence type="ECO:0000256" key="1">
    <source>
        <dbReference type="SAM" id="MobiDB-lite"/>
    </source>
</evidence>
<dbReference type="EMBL" id="FZOT01000002">
    <property type="protein sequence ID" value="SNS42889.1"/>
    <property type="molecule type" value="Genomic_DNA"/>
</dbReference>
<dbReference type="Proteomes" id="UP000198284">
    <property type="component" value="Unassembled WGS sequence"/>
</dbReference>
<dbReference type="AlphaFoldDB" id="A0A239EEC8"/>
<dbReference type="Pfam" id="PF13296">
    <property type="entry name" value="T6SS_Vgr"/>
    <property type="match status" value="1"/>
</dbReference>
<proteinExistence type="predicted"/>
<gene>
    <name evidence="4" type="ORF">SAMN06265795_102661</name>
</gene>
<evidence type="ECO:0000259" key="3">
    <source>
        <dbReference type="Pfam" id="PF13296"/>
    </source>
</evidence>
<feature type="region of interest" description="Disordered" evidence="1">
    <location>
        <begin position="71"/>
        <end position="107"/>
    </location>
</feature>
<feature type="domain" description="Putative type VI secretion system Rhs element associated Vgr" evidence="3">
    <location>
        <begin position="1"/>
        <end position="72"/>
    </location>
</feature>
<sequence>LGWLGHARTDGKAAPRGEGIELRTDAAAAIRAARGLLLTAESQPHANGVQLERQALLQLLDAALQLAERQGEQALHQQANQPETGHGNQRINDDAVPVGSSEQGHQAHLRQALHDLENGSNTAKQKANGGQRIIAASGPDGIAIASGQSMTMTAQTNIDQIAQRDSNQTTGRRWIHNVAESISLFVGGAKAKVKDTFKLIAAKGGMTLQAQDGPMSLAAQQELTISSVGGRVVIQAPQEILLAAGGGYIRVGKDIEVHCPGLQSQKAAKFDLSGPVKEALAISPLPKMATEESYSQRINLSQVIGLIPGGAKVLEQAPYEIRSSSGALLAKGTLDELGRTQTVVTAQKEKLTVWVGDGQWRIFGDRNH</sequence>
<dbReference type="InterPro" id="IPR028244">
    <property type="entry name" value="T6SS_Rhs_Vgr_dom"/>
</dbReference>
<protein>
    <submittedName>
        <fullName evidence="4">Uncharacterized conserved protein, DUF2345 family</fullName>
    </submittedName>
</protein>